<organism evidence="1">
    <name type="scientific">marine sediment metagenome</name>
    <dbReference type="NCBI Taxonomy" id="412755"/>
    <lineage>
        <taxon>unclassified sequences</taxon>
        <taxon>metagenomes</taxon>
        <taxon>ecological metagenomes</taxon>
    </lineage>
</organism>
<protein>
    <submittedName>
        <fullName evidence="1">Uncharacterized protein</fullName>
    </submittedName>
</protein>
<proteinExistence type="predicted"/>
<comment type="caution">
    <text evidence="1">The sequence shown here is derived from an EMBL/GenBank/DDBJ whole genome shotgun (WGS) entry which is preliminary data.</text>
</comment>
<dbReference type="InterPro" id="IPR045864">
    <property type="entry name" value="aa-tRNA-synth_II/BPL/LPL"/>
</dbReference>
<name>X1BAM0_9ZZZZ</name>
<sequence length="44" mass="5029">MEKKNIREVIAFSKTLRAICPLTGAPDEVTDEQLEELNIDIKKK</sequence>
<dbReference type="EMBL" id="BART01002854">
    <property type="protein sequence ID" value="GAG69006.1"/>
    <property type="molecule type" value="Genomic_DNA"/>
</dbReference>
<accession>X1BAM0</accession>
<dbReference type="Gene3D" id="3.30.930.10">
    <property type="entry name" value="Bira Bifunctional Protein, Domain 2"/>
    <property type="match status" value="1"/>
</dbReference>
<dbReference type="SUPFAM" id="SSF55681">
    <property type="entry name" value="Class II aaRS and biotin synthetases"/>
    <property type="match status" value="1"/>
</dbReference>
<reference evidence="1" key="1">
    <citation type="journal article" date="2014" name="Front. Microbiol.">
        <title>High frequency of phylogenetically diverse reductive dehalogenase-homologous genes in deep subseafloor sedimentary metagenomes.</title>
        <authorList>
            <person name="Kawai M."/>
            <person name="Futagami T."/>
            <person name="Toyoda A."/>
            <person name="Takaki Y."/>
            <person name="Nishi S."/>
            <person name="Hori S."/>
            <person name="Arai W."/>
            <person name="Tsubouchi T."/>
            <person name="Morono Y."/>
            <person name="Uchiyama I."/>
            <person name="Ito T."/>
            <person name="Fujiyama A."/>
            <person name="Inagaki F."/>
            <person name="Takami H."/>
        </authorList>
    </citation>
    <scope>NUCLEOTIDE SEQUENCE</scope>
    <source>
        <strain evidence="1">Expedition CK06-06</strain>
    </source>
</reference>
<dbReference type="AlphaFoldDB" id="X1BAM0"/>
<evidence type="ECO:0000313" key="1">
    <source>
        <dbReference type="EMBL" id="GAG69006.1"/>
    </source>
</evidence>
<gene>
    <name evidence="1" type="ORF">S01H4_08349</name>
</gene>